<dbReference type="HAMAP" id="MF_00181">
    <property type="entry name" value="Cytosol_peptidase_M17"/>
    <property type="match status" value="1"/>
</dbReference>
<protein>
    <recommendedName>
        <fullName evidence="7">Probable cytosol aminopeptidase</fullName>
        <ecNumber evidence="7">3.4.11.1</ecNumber>
    </recommendedName>
    <alternativeName>
        <fullName evidence="7">Leucine aminopeptidase</fullName>
        <shortName evidence="7">LAP</shortName>
        <ecNumber evidence="7">3.4.11.10</ecNumber>
    </alternativeName>
    <alternativeName>
        <fullName evidence="7">Leucyl aminopeptidase</fullName>
    </alternativeName>
</protein>
<sequence length="502" mass="55156">MNALRRAKNIFLPVFKGEPLEKAAFFAFLPAPTRAIVKKFIAAEFKAEDGETKRMWSSKGQIARIAFFGLGERKLWNARKKFLVSRRMVQYAKREKIEEFTVPLTDAFGDEGERAFLFSSNAVLADYDFNRYKEIPKGGWPKIKEITVAASKEMLPITREGTRDGIIIGEEANRARDLANTPGGDMTPKLLAAEAKRAGKEWNIPVTIFDEKKMKALGMGGILGVAQGSTEPPRFIIMEYRGSNKNQKPLVLVGKGVTFDTGGLNIKPDQYIYEMHMDMSGGAAVIHGIAAIARLKLPINAVGIVPAVENMPSGSSYRPGDLLKTMSGKTIEVLNTDAEGRIILSDALFYGWKHFKPGLMVDFATLTGAAHVAVGNFMSAVFAKKKETESLLVDVGTKSGDYVWPFPLWDEYLADIKGTFGDLSNIGKGDRYGGAIHGAKFLEQFTGEADWAHIDIAPKMTTIDSEFLSKGASGVGVRFIVELAKRYIGKIPNPKSQIPNKS</sequence>
<organism evidence="9 10">
    <name type="scientific">Candidatus Sungbacteria bacterium RIFCSPHIGHO2_01_FULL_50_25</name>
    <dbReference type="NCBI Taxonomy" id="1802265"/>
    <lineage>
        <taxon>Bacteria</taxon>
        <taxon>Candidatus Sungiibacteriota</taxon>
    </lineage>
</organism>
<feature type="binding site" evidence="7">
    <location>
        <position position="260"/>
    </location>
    <ligand>
        <name>Mn(2+)</name>
        <dbReference type="ChEBI" id="CHEBI:29035"/>
        <label>2</label>
    </ligand>
</feature>
<evidence type="ECO:0000313" key="10">
    <source>
        <dbReference type="Proteomes" id="UP000178574"/>
    </source>
</evidence>
<evidence type="ECO:0000256" key="1">
    <source>
        <dbReference type="ARBA" id="ARBA00000135"/>
    </source>
</evidence>
<keyword evidence="7" id="KW-0963">Cytoplasm</keyword>
<dbReference type="SUPFAM" id="SSF52949">
    <property type="entry name" value="Macro domain-like"/>
    <property type="match status" value="1"/>
</dbReference>
<comment type="cofactor">
    <cofactor evidence="7">
        <name>Mn(2+)</name>
        <dbReference type="ChEBI" id="CHEBI:29035"/>
    </cofactor>
    <text evidence="7">Binds 2 manganese ions per subunit.</text>
</comment>
<evidence type="ECO:0000256" key="7">
    <source>
        <dbReference type="HAMAP-Rule" id="MF_00181"/>
    </source>
</evidence>
<keyword evidence="7" id="KW-0464">Manganese</keyword>
<feature type="active site" evidence="7">
    <location>
        <position position="267"/>
    </location>
</feature>
<feature type="binding site" evidence="7">
    <location>
        <position position="255"/>
    </location>
    <ligand>
        <name>Mn(2+)</name>
        <dbReference type="ChEBI" id="CHEBI:29035"/>
        <label>2</label>
    </ligand>
</feature>
<evidence type="ECO:0000256" key="2">
    <source>
        <dbReference type="ARBA" id="ARBA00000967"/>
    </source>
</evidence>
<feature type="binding site" evidence="7">
    <location>
        <position position="260"/>
    </location>
    <ligand>
        <name>Mn(2+)</name>
        <dbReference type="ChEBI" id="CHEBI:29035"/>
        <label>1</label>
    </ligand>
</feature>
<dbReference type="PANTHER" id="PTHR11963:SF23">
    <property type="entry name" value="CYTOSOL AMINOPEPTIDASE"/>
    <property type="match status" value="1"/>
</dbReference>
<dbReference type="Pfam" id="PF02789">
    <property type="entry name" value="Peptidase_M17_N"/>
    <property type="match status" value="1"/>
</dbReference>
<dbReference type="InterPro" id="IPR008283">
    <property type="entry name" value="Peptidase_M17_N"/>
</dbReference>
<dbReference type="Gene3D" id="3.40.630.10">
    <property type="entry name" value="Zn peptidases"/>
    <property type="match status" value="1"/>
</dbReference>
<feature type="binding site" evidence="7">
    <location>
        <position position="337"/>
    </location>
    <ligand>
        <name>Mn(2+)</name>
        <dbReference type="ChEBI" id="CHEBI:29035"/>
        <label>1</label>
    </ligand>
</feature>
<dbReference type="GO" id="GO:0030145">
    <property type="term" value="F:manganese ion binding"/>
    <property type="evidence" value="ECO:0007669"/>
    <property type="project" value="UniProtKB-UniRule"/>
</dbReference>
<keyword evidence="6 7" id="KW-0378">Hydrolase</keyword>
<dbReference type="EC" id="3.4.11.1" evidence="7"/>
<keyword evidence="7" id="KW-0479">Metal-binding</keyword>
<gene>
    <name evidence="7" type="primary">pepA</name>
    <name evidence="9" type="ORF">A2847_01510</name>
</gene>
<comment type="subcellular location">
    <subcellularLocation>
        <location evidence="7">Cytoplasm</location>
    </subcellularLocation>
</comment>
<evidence type="ECO:0000313" key="9">
    <source>
        <dbReference type="EMBL" id="OGZ95417.1"/>
    </source>
</evidence>
<feature type="binding site" evidence="7">
    <location>
        <position position="339"/>
    </location>
    <ligand>
        <name>Mn(2+)</name>
        <dbReference type="ChEBI" id="CHEBI:29035"/>
        <label>1</label>
    </ligand>
</feature>
<proteinExistence type="inferred from homology"/>
<dbReference type="InterPro" id="IPR000819">
    <property type="entry name" value="Peptidase_M17_C"/>
</dbReference>
<keyword evidence="5 7" id="KW-0645">Protease</keyword>
<feature type="binding site" evidence="7">
    <location>
        <position position="339"/>
    </location>
    <ligand>
        <name>Mn(2+)</name>
        <dbReference type="ChEBI" id="CHEBI:29035"/>
        <label>2</label>
    </ligand>
</feature>
<comment type="caution">
    <text evidence="9">The sequence shown here is derived from an EMBL/GenBank/DDBJ whole genome shotgun (WGS) entry which is preliminary data.</text>
</comment>
<feature type="domain" description="Cytosol aminopeptidase" evidence="8">
    <location>
        <begin position="335"/>
        <end position="342"/>
    </location>
</feature>
<dbReference type="InterPro" id="IPR043472">
    <property type="entry name" value="Macro_dom-like"/>
</dbReference>
<name>A0A1G2K7M0_9BACT</name>
<dbReference type="InterPro" id="IPR011356">
    <property type="entry name" value="Leucine_aapep/pepB"/>
</dbReference>
<dbReference type="GO" id="GO:0005737">
    <property type="term" value="C:cytoplasm"/>
    <property type="evidence" value="ECO:0007669"/>
    <property type="project" value="UniProtKB-SubCell"/>
</dbReference>
<comment type="catalytic activity">
    <reaction evidence="1 7">
        <text>Release of an N-terminal amino acid, Xaa-|-Yaa-, in which Xaa is preferably Leu, but may be other amino acids including Pro although not Arg or Lys, and Yaa may be Pro. Amino acid amides and methyl esters are also readily hydrolyzed, but rates on arylamides are exceedingly low.</text>
        <dbReference type="EC" id="3.4.11.1"/>
    </reaction>
</comment>
<dbReference type="Gene3D" id="3.40.220.10">
    <property type="entry name" value="Leucine Aminopeptidase, subunit E, domain 1"/>
    <property type="match status" value="1"/>
</dbReference>
<comment type="similarity">
    <text evidence="3 7">Belongs to the peptidase M17 family.</text>
</comment>
<accession>A0A1G2K7M0</accession>
<evidence type="ECO:0000256" key="5">
    <source>
        <dbReference type="ARBA" id="ARBA00022670"/>
    </source>
</evidence>
<dbReference type="PRINTS" id="PR00481">
    <property type="entry name" value="LAMNOPPTDASE"/>
</dbReference>
<comment type="catalytic activity">
    <reaction evidence="2 7">
        <text>Release of an N-terminal amino acid, preferentially leucine, but not glutamic or aspartic acids.</text>
        <dbReference type="EC" id="3.4.11.10"/>
    </reaction>
</comment>
<dbReference type="SUPFAM" id="SSF53187">
    <property type="entry name" value="Zn-dependent exopeptidases"/>
    <property type="match status" value="1"/>
</dbReference>
<dbReference type="Pfam" id="PF00883">
    <property type="entry name" value="Peptidase_M17"/>
    <property type="match status" value="1"/>
</dbReference>
<evidence type="ECO:0000259" key="8">
    <source>
        <dbReference type="PROSITE" id="PS00631"/>
    </source>
</evidence>
<feature type="binding site" evidence="7">
    <location>
        <position position="278"/>
    </location>
    <ligand>
        <name>Mn(2+)</name>
        <dbReference type="ChEBI" id="CHEBI:29035"/>
        <label>2</label>
    </ligand>
</feature>
<dbReference type="GO" id="GO:0070006">
    <property type="term" value="F:metalloaminopeptidase activity"/>
    <property type="evidence" value="ECO:0007669"/>
    <property type="project" value="InterPro"/>
</dbReference>
<comment type="function">
    <text evidence="7">Presumably involved in the processing and regular turnover of intracellular proteins. Catalyzes the removal of unsubstituted N-terminal amino acids from various peptides.</text>
</comment>
<evidence type="ECO:0000256" key="4">
    <source>
        <dbReference type="ARBA" id="ARBA00022438"/>
    </source>
</evidence>
<dbReference type="PANTHER" id="PTHR11963">
    <property type="entry name" value="LEUCINE AMINOPEPTIDASE-RELATED"/>
    <property type="match status" value="1"/>
</dbReference>
<dbReference type="InterPro" id="IPR023042">
    <property type="entry name" value="Peptidase_M17_leu_NH2_pept"/>
</dbReference>
<keyword evidence="4 7" id="KW-0031">Aminopeptidase</keyword>
<dbReference type="CDD" id="cd00433">
    <property type="entry name" value="Peptidase_M17"/>
    <property type="match status" value="1"/>
</dbReference>
<dbReference type="EMBL" id="MHQD01000034">
    <property type="protein sequence ID" value="OGZ95417.1"/>
    <property type="molecule type" value="Genomic_DNA"/>
</dbReference>
<evidence type="ECO:0000256" key="6">
    <source>
        <dbReference type="ARBA" id="ARBA00022801"/>
    </source>
</evidence>
<evidence type="ECO:0000256" key="3">
    <source>
        <dbReference type="ARBA" id="ARBA00009528"/>
    </source>
</evidence>
<reference evidence="9 10" key="1">
    <citation type="journal article" date="2016" name="Nat. Commun.">
        <title>Thousands of microbial genomes shed light on interconnected biogeochemical processes in an aquifer system.</title>
        <authorList>
            <person name="Anantharaman K."/>
            <person name="Brown C.T."/>
            <person name="Hug L.A."/>
            <person name="Sharon I."/>
            <person name="Castelle C.J."/>
            <person name="Probst A.J."/>
            <person name="Thomas B.C."/>
            <person name="Singh A."/>
            <person name="Wilkins M.J."/>
            <person name="Karaoz U."/>
            <person name="Brodie E.L."/>
            <person name="Williams K.H."/>
            <person name="Hubbard S.S."/>
            <person name="Banfield J.F."/>
        </authorList>
    </citation>
    <scope>NUCLEOTIDE SEQUENCE [LARGE SCALE GENOMIC DNA]</scope>
</reference>
<feature type="active site" evidence="7">
    <location>
        <position position="341"/>
    </location>
</feature>
<dbReference type="EC" id="3.4.11.10" evidence="7"/>
<dbReference type="PROSITE" id="PS00631">
    <property type="entry name" value="CYTOSOL_AP"/>
    <property type="match status" value="1"/>
</dbReference>
<dbReference type="Proteomes" id="UP000178574">
    <property type="component" value="Unassembled WGS sequence"/>
</dbReference>
<dbReference type="GO" id="GO:0006508">
    <property type="term" value="P:proteolysis"/>
    <property type="evidence" value="ECO:0007669"/>
    <property type="project" value="UniProtKB-KW"/>
</dbReference>
<dbReference type="AlphaFoldDB" id="A0A1G2K7M0"/>